<organism evidence="3">
    <name type="scientific">hydrothermal vent metagenome</name>
    <dbReference type="NCBI Taxonomy" id="652676"/>
    <lineage>
        <taxon>unclassified sequences</taxon>
        <taxon>metagenomes</taxon>
        <taxon>ecological metagenomes</taxon>
    </lineage>
</organism>
<gene>
    <name evidence="3" type="ORF">MNBD_NITROSPINAE04-1205</name>
</gene>
<dbReference type="InterPro" id="IPR020904">
    <property type="entry name" value="Sc_DH/Rdtase_CS"/>
</dbReference>
<dbReference type="PANTHER" id="PTHR42901:SF1">
    <property type="entry name" value="ALCOHOL DEHYDROGENASE"/>
    <property type="match status" value="1"/>
</dbReference>
<dbReference type="InterPro" id="IPR002347">
    <property type="entry name" value="SDR_fam"/>
</dbReference>
<keyword evidence="2" id="KW-0560">Oxidoreductase</keyword>
<dbReference type="PROSITE" id="PS00061">
    <property type="entry name" value="ADH_SHORT"/>
    <property type="match status" value="1"/>
</dbReference>
<reference evidence="3" key="1">
    <citation type="submission" date="2018-06" db="EMBL/GenBank/DDBJ databases">
        <authorList>
            <person name="Zhirakovskaya E."/>
        </authorList>
    </citation>
    <scope>NUCLEOTIDE SEQUENCE</scope>
</reference>
<dbReference type="Gene3D" id="3.40.50.720">
    <property type="entry name" value="NAD(P)-binding Rossmann-like Domain"/>
    <property type="match status" value="1"/>
</dbReference>
<dbReference type="FunFam" id="3.40.50.720:FF:000047">
    <property type="entry name" value="NADP-dependent L-serine/L-allo-threonine dehydrogenase"/>
    <property type="match status" value="1"/>
</dbReference>
<dbReference type="SUPFAM" id="SSF51735">
    <property type="entry name" value="NAD(P)-binding Rossmann-fold domains"/>
    <property type="match status" value="1"/>
</dbReference>
<dbReference type="InterPro" id="IPR036291">
    <property type="entry name" value="NAD(P)-bd_dom_sf"/>
</dbReference>
<dbReference type="EMBL" id="UOGA01000082">
    <property type="protein sequence ID" value="VAX16957.1"/>
    <property type="molecule type" value="Genomic_DNA"/>
</dbReference>
<comment type="similarity">
    <text evidence="1">Belongs to the short-chain dehydrogenases/reductases (SDR) family.</text>
</comment>
<dbReference type="AlphaFoldDB" id="A0A3B1CJP3"/>
<proteinExistence type="inferred from homology"/>
<evidence type="ECO:0000256" key="2">
    <source>
        <dbReference type="ARBA" id="ARBA00023002"/>
    </source>
</evidence>
<accession>A0A3B1CJP3</accession>
<dbReference type="PRINTS" id="PR00080">
    <property type="entry name" value="SDRFAMILY"/>
</dbReference>
<dbReference type="PRINTS" id="PR00081">
    <property type="entry name" value="GDHRDH"/>
</dbReference>
<dbReference type="PANTHER" id="PTHR42901">
    <property type="entry name" value="ALCOHOL DEHYDROGENASE"/>
    <property type="match status" value="1"/>
</dbReference>
<evidence type="ECO:0000256" key="1">
    <source>
        <dbReference type="ARBA" id="ARBA00006484"/>
    </source>
</evidence>
<dbReference type="Pfam" id="PF00106">
    <property type="entry name" value="adh_short"/>
    <property type="match status" value="1"/>
</dbReference>
<sequence>MADKKTNDGAKQRVALVTGASSGVGAAVAARLAKDGYALALGARRKERLESVAESIKTDTGISSFVCELDLRSPASISGFAEKVFTEFGHVDVLVNCAGLALGRETADQADVEDWMNMIETDYSGPIRLIRELLPKFKERGAGHIVNIGALAALSPHPGSAVYASAKEAMRMFLKCLREDILGSGVRVTNIDPGIVRTDFALVRFRGDEKSVEKMLEGLRPLEPEDVADCVWFAVSRPAHVNIDQISALPTDQTSPTRVHRAT</sequence>
<name>A0A3B1CJP3_9ZZZZ</name>
<dbReference type="GO" id="GO:0016616">
    <property type="term" value="F:oxidoreductase activity, acting on the CH-OH group of donors, NAD or NADP as acceptor"/>
    <property type="evidence" value="ECO:0007669"/>
    <property type="project" value="UniProtKB-ARBA"/>
</dbReference>
<evidence type="ECO:0000313" key="3">
    <source>
        <dbReference type="EMBL" id="VAX16957.1"/>
    </source>
</evidence>
<protein>
    <submittedName>
        <fullName evidence="3">Short-chain dehydrogenase/reductase SDR</fullName>
    </submittedName>
</protein>